<feature type="region of interest" description="Disordered" evidence="1">
    <location>
        <begin position="101"/>
        <end position="123"/>
    </location>
</feature>
<reference evidence="3" key="1">
    <citation type="submission" date="2021-02" db="EMBL/GenBank/DDBJ databases">
        <authorList>
            <person name="Dougan E. K."/>
            <person name="Rhodes N."/>
            <person name="Thang M."/>
            <person name="Chan C."/>
        </authorList>
    </citation>
    <scope>NUCLEOTIDE SEQUENCE</scope>
</reference>
<gene>
    <name evidence="3" type="ORF">PGLA2088_LOCUS18304</name>
</gene>
<keyword evidence="2" id="KW-0812">Transmembrane</keyword>
<proteinExistence type="predicted"/>
<keyword evidence="2" id="KW-0472">Membrane</keyword>
<dbReference type="Proteomes" id="UP000626109">
    <property type="component" value="Unassembled WGS sequence"/>
</dbReference>
<feature type="transmembrane region" description="Helical" evidence="2">
    <location>
        <begin position="338"/>
        <end position="357"/>
    </location>
</feature>
<protein>
    <submittedName>
        <fullName evidence="3">Uncharacterized protein</fullName>
    </submittedName>
</protein>
<evidence type="ECO:0000313" key="3">
    <source>
        <dbReference type="EMBL" id="CAE8672951.1"/>
    </source>
</evidence>
<accession>A0A813JBG7</accession>
<keyword evidence="2" id="KW-1133">Transmembrane helix</keyword>
<feature type="transmembrane region" description="Helical" evidence="2">
    <location>
        <begin position="156"/>
        <end position="178"/>
    </location>
</feature>
<evidence type="ECO:0000313" key="4">
    <source>
        <dbReference type="Proteomes" id="UP000626109"/>
    </source>
</evidence>
<dbReference type="EMBL" id="CAJNNW010024519">
    <property type="protein sequence ID" value="CAE8672951.1"/>
    <property type="molecule type" value="Genomic_DNA"/>
</dbReference>
<comment type="caution">
    <text evidence="3">The sequence shown here is derived from an EMBL/GenBank/DDBJ whole genome shotgun (WGS) entry which is preliminary data.</text>
</comment>
<feature type="transmembrane region" description="Helical" evidence="2">
    <location>
        <begin position="306"/>
        <end position="326"/>
    </location>
</feature>
<feature type="transmembrane region" description="Helical" evidence="2">
    <location>
        <begin position="190"/>
        <end position="209"/>
    </location>
</feature>
<organism evidence="3 4">
    <name type="scientific">Polarella glacialis</name>
    <name type="common">Dinoflagellate</name>
    <dbReference type="NCBI Taxonomy" id="89957"/>
    <lineage>
        <taxon>Eukaryota</taxon>
        <taxon>Sar</taxon>
        <taxon>Alveolata</taxon>
        <taxon>Dinophyceae</taxon>
        <taxon>Suessiales</taxon>
        <taxon>Suessiaceae</taxon>
        <taxon>Polarella</taxon>
    </lineage>
</organism>
<feature type="non-terminal residue" evidence="3">
    <location>
        <position position="1"/>
    </location>
</feature>
<sequence>ASSGAWPPRSCRRCGGWPPAHRAPEAPSPKGSPYVKEMRLLQHVLSKAKRGCPASVCSAVENFGNHDLGGLGHNHPLPRVISGAFELLQMCVWRRSSAYESDASDDSDDSEDGALAEEDGAEVEQVETIKTKLRFERSMYTQFAGESFWILSEATWILLIPHVCIPTGFLAFVFLGWGTILDIQVDRKPYAWLPSALQTLWLTVNFVWMTEEVLWDSPDVQLPWALTPMIWDDEAIFLHIQQYCIAGFLLIPISLLVAFLMFARKWRSRDAFERKRYAADLFWDGGAICLWSGTDALWALGADYAALVSSVAVIFFIYAAALAQSTDSGWCVLDRTDVVWIIWSFSNFLWIYAELFVGGSLQMRYLAAAVGFLALLVLWGSFEQLKVRACRGEPQFVPPSFTLSKETSYWNQPYGPAGQSVTPPTGDSRFVPFVTTISAA</sequence>
<feature type="transmembrane region" description="Helical" evidence="2">
    <location>
        <begin position="363"/>
        <end position="382"/>
    </location>
</feature>
<feature type="transmembrane region" description="Helical" evidence="2">
    <location>
        <begin position="240"/>
        <end position="260"/>
    </location>
</feature>
<evidence type="ECO:0000256" key="2">
    <source>
        <dbReference type="SAM" id="Phobius"/>
    </source>
</evidence>
<feature type="transmembrane region" description="Helical" evidence="2">
    <location>
        <begin position="281"/>
        <end position="300"/>
    </location>
</feature>
<dbReference type="AlphaFoldDB" id="A0A813JBG7"/>
<name>A0A813JBG7_POLGL</name>
<feature type="compositionally biased region" description="Acidic residues" evidence="1">
    <location>
        <begin position="102"/>
        <end position="123"/>
    </location>
</feature>
<evidence type="ECO:0000256" key="1">
    <source>
        <dbReference type="SAM" id="MobiDB-lite"/>
    </source>
</evidence>